<keyword evidence="2" id="KW-1185">Reference proteome</keyword>
<gene>
    <name evidence="1" type="ORF">LSALG_LOCUS37366</name>
</gene>
<dbReference type="AlphaFoldDB" id="A0AA36EMB0"/>
<organism evidence="1 2">
    <name type="scientific">Lactuca saligna</name>
    <name type="common">Willowleaf lettuce</name>
    <dbReference type="NCBI Taxonomy" id="75948"/>
    <lineage>
        <taxon>Eukaryota</taxon>
        <taxon>Viridiplantae</taxon>
        <taxon>Streptophyta</taxon>
        <taxon>Embryophyta</taxon>
        <taxon>Tracheophyta</taxon>
        <taxon>Spermatophyta</taxon>
        <taxon>Magnoliopsida</taxon>
        <taxon>eudicotyledons</taxon>
        <taxon>Gunneridae</taxon>
        <taxon>Pentapetalae</taxon>
        <taxon>asterids</taxon>
        <taxon>campanulids</taxon>
        <taxon>Asterales</taxon>
        <taxon>Asteraceae</taxon>
        <taxon>Cichorioideae</taxon>
        <taxon>Cichorieae</taxon>
        <taxon>Lactucinae</taxon>
        <taxon>Lactuca</taxon>
    </lineage>
</organism>
<name>A0AA36EMB0_LACSI</name>
<evidence type="ECO:0000313" key="2">
    <source>
        <dbReference type="Proteomes" id="UP001177003"/>
    </source>
</evidence>
<dbReference type="EMBL" id="OX465084">
    <property type="protein sequence ID" value="CAI9298615.1"/>
    <property type="molecule type" value="Genomic_DNA"/>
</dbReference>
<reference evidence="1" key="1">
    <citation type="submission" date="2023-04" db="EMBL/GenBank/DDBJ databases">
        <authorList>
            <person name="Vijverberg K."/>
            <person name="Xiong W."/>
            <person name="Schranz E."/>
        </authorList>
    </citation>
    <scope>NUCLEOTIDE SEQUENCE</scope>
</reference>
<evidence type="ECO:0000313" key="1">
    <source>
        <dbReference type="EMBL" id="CAI9298615.1"/>
    </source>
</evidence>
<dbReference type="Proteomes" id="UP001177003">
    <property type="component" value="Chromosome 8"/>
</dbReference>
<proteinExistence type="predicted"/>
<sequence>MSPLEKINKVVGSSATVCNNTSKKVDKLISDATNFMNKFQNSFESNTVKANEAISNLDSSFKVEREKFQEVRTGIKTNHDVFKSSISSQISKLQDELAMEKPIIDNNKDEELDEDKVKRIKAREAELDEHQRIVREDKAKEKAEKEAQVTLEV</sequence>
<protein>
    <submittedName>
        <fullName evidence="1">Uncharacterized protein</fullName>
    </submittedName>
</protein>
<accession>A0AA36EMB0</accession>